<sequence>MCHYPFHLPLPSSLHSSLLSPPHLHSSPPHTLCVTAAGKEKEEKKKMPRPTRVRGESRQSEERKKEKKKKKKKKEKIDSESWSVWSSAAAMPPSPGAGLFFDGISRTAEGRGKEK</sequence>
<dbReference type="AlphaFoldDB" id="A0AAV1NGX9"/>
<feature type="compositionally biased region" description="Basic and acidic residues" evidence="1">
    <location>
        <begin position="53"/>
        <end position="64"/>
    </location>
</feature>
<protein>
    <submittedName>
        <fullName evidence="2">Uncharacterized protein</fullName>
    </submittedName>
</protein>
<dbReference type="EMBL" id="CAWUFR010000035">
    <property type="protein sequence ID" value="CAK6958779.1"/>
    <property type="molecule type" value="Genomic_DNA"/>
</dbReference>
<feature type="region of interest" description="Disordered" evidence="1">
    <location>
        <begin position="13"/>
        <end position="115"/>
    </location>
</feature>
<evidence type="ECO:0000256" key="1">
    <source>
        <dbReference type="SAM" id="MobiDB-lite"/>
    </source>
</evidence>
<feature type="compositionally biased region" description="Low complexity" evidence="1">
    <location>
        <begin position="13"/>
        <end position="30"/>
    </location>
</feature>
<proteinExistence type="predicted"/>
<evidence type="ECO:0000313" key="2">
    <source>
        <dbReference type="EMBL" id="CAK6958779.1"/>
    </source>
</evidence>
<feature type="compositionally biased region" description="Low complexity" evidence="1">
    <location>
        <begin position="80"/>
        <end position="91"/>
    </location>
</feature>
<evidence type="ECO:0000313" key="3">
    <source>
        <dbReference type="Proteomes" id="UP001314229"/>
    </source>
</evidence>
<organism evidence="2 3">
    <name type="scientific">Scomber scombrus</name>
    <name type="common">Atlantic mackerel</name>
    <name type="synonym">Scomber vernalis</name>
    <dbReference type="NCBI Taxonomy" id="13677"/>
    <lineage>
        <taxon>Eukaryota</taxon>
        <taxon>Metazoa</taxon>
        <taxon>Chordata</taxon>
        <taxon>Craniata</taxon>
        <taxon>Vertebrata</taxon>
        <taxon>Euteleostomi</taxon>
        <taxon>Actinopterygii</taxon>
        <taxon>Neopterygii</taxon>
        <taxon>Teleostei</taxon>
        <taxon>Neoteleostei</taxon>
        <taxon>Acanthomorphata</taxon>
        <taxon>Pelagiaria</taxon>
        <taxon>Scombriformes</taxon>
        <taxon>Scombridae</taxon>
        <taxon>Scomber</taxon>
    </lineage>
</organism>
<comment type="caution">
    <text evidence="2">The sequence shown here is derived from an EMBL/GenBank/DDBJ whole genome shotgun (WGS) entry which is preliminary data.</text>
</comment>
<feature type="compositionally biased region" description="Basic residues" evidence="1">
    <location>
        <begin position="65"/>
        <end position="74"/>
    </location>
</feature>
<gene>
    <name evidence="2" type="ORF">FSCOSCO3_A010287</name>
</gene>
<accession>A0AAV1NGX9</accession>
<name>A0AAV1NGX9_SCOSC</name>
<reference evidence="2 3" key="1">
    <citation type="submission" date="2024-01" db="EMBL/GenBank/DDBJ databases">
        <authorList>
            <person name="Alioto T."/>
            <person name="Alioto T."/>
            <person name="Gomez Garrido J."/>
        </authorList>
    </citation>
    <scope>NUCLEOTIDE SEQUENCE [LARGE SCALE GENOMIC DNA]</scope>
</reference>
<keyword evidence="3" id="KW-1185">Reference proteome</keyword>
<dbReference type="Proteomes" id="UP001314229">
    <property type="component" value="Unassembled WGS sequence"/>
</dbReference>